<accession>A0AAE9YZ84</accession>
<dbReference type="Proteomes" id="UP000032352">
    <property type="component" value="Chromosome"/>
</dbReference>
<feature type="domain" description="Solute-binding protein family 3/N-terminal" evidence="3">
    <location>
        <begin position="37"/>
        <end position="263"/>
    </location>
</feature>
<reference evidence="4 5" key="2">
    <citation type="journal article" date="2022" name="Mar. Drugs">
        <title>Bioassay-Guided Fractionation Leads to the Detection of Cholic Acid Generated by the Rare Thalassomonas sp.</title>
        <authorList>
            <person name="Pheiffer F."/>
            <person name="Schneider Y.K."/>
            <person name="Hansen E.H."/>
            <person name="Andersen J.H."/>
            <person name="Isaksson J."/>
            <person name="Busche T."/>
            <person name="R C."/>
            <person name="Kalinowski J."/>
            <person name="Zyl L.V."/>
            <person name="Trindade M."/>
        </authorList>
    </citation>
    <scope>NUCLEOTIDE SEQUENCE [LARGE SCALE GENOMIC DNA]</scope>
    <source>
        <strain evidence="4 5">XOM25</strain>
    </source>
</reference>
<evidence type="ECO:0000313" key="4">
    <source>
        <dbReference type="EMBL" id="WDE03155.1"/>
    </source>
</evidence>
<dbReference type="AlphaFoldDB" id="A0AAE9YZ84"/>
<dbReference type="KEGG" id="tvd:SG34_017250"/>
<sequence length="269" mass="30315">MFYRKNIESIQVSFSFLLLLACLCFNIQVKAGEVIMATGDWCPYVCEPSSEEGKEGYLVEIMKNVFHKAGYKVTTQLLPYARSIKLTRAGEIDGIIGVYRGDVPDFIFPVRHQGVSRNYFYTKRGVGWKFSGISSLKNIERIGLVLGYDYGDSEFQLYIDTHPEKTVMTTGNKPFERNVSRLLLDRVDAIVEDDKVARYYFRKMGVSGQISSAGAMGGHSRVYIVFSPALPPEKSQKLTRILTDGIVELRQSGQLAAIMEKYGVGDWIK</sequence>
<name>A0AAE9YZ84_9GAMM</name>
<evidence type="ECO:0000256" key="1">
    <source>
        <dbReference type="ARBA" id="ARBA00010333"/>
    </source>
</evidence>
<protein>
    <submittedName>
        <fullName evidence="4">Transporter substrate-binding domain-containing protein</fullName>
    </submittedName>
</protein>
<dbReference type="InterPro" id="IPR001638">
    <property type="entry name" value="Solute-binding_3/MltF_N"/>
</dbReference>
<organism evidence="4 5">
    <name type="scientific">Thalassomonas viridans</name>
    <dbReference type="NCBI Taxonomy" id="137584"/>
    <lineage>
        <taxon>Bacteria</taxon>
        <taxon>Pseudomonadati</taxon>
        <taxon>Pseudomonadota</taxon>
        <taxon>Gammaproteobacteria</taxon>
        <taxon>Alteromonadales</taxon>
        <taxon>Colwelliaceae</taxon>
        <taxon>Thalassomonas</taxon>
    </lineage>
</organism>
<dbReference type="SUPFAM" id="SSF53850">
    <property type="entry name" value="Periplasmic binding protein-like II"/>
    <property type="match status" value="1"/>
</dbReference>
<dbReference type="PANTHER" id="PTHR35936:SF25">
    <property type="entry name" value="ABC TRANSPORTER SUBSTRATE-BINDING PROTEIN"/>
    <property type="match status" value="1"/>
</dbReference>
<dbReference type="PANTHER" id="PTHR35936">
    <property type="entry name" value="MEMBRANE-BOUND LYTIC MUREIN TRANSGLYCOSYLASE F"/>
    <property type="match status" value="1"/>
</dbReference>
<dbReference type="Pfam" id="PF00497">
    <property type="entry name" value="SBP_bac_3"/>
    <property type="match status" value="1"/>
</dbReference>
<keyword evidence="5" id="KW-1185">Reference proteome</keyword>
<dbReference type="PROSITE" id="PS51257">
    <property type="entry name" value="PROKAR_LIPOPROTEIN"/>
    <property type="match status" value="1"/>
</dbReference>
<dbReference type="RefSeq" id="WP_152647111.1">
    <property type="nucleotide sequence ID" value="NZ_CP059733.1"/>
</dbReference>
<evidence type="ECO:0000313" key="5">
    <source>
        <dbReference type="Proteomes" id="UP000032352"/>
    </source>
</evidence>
<gene>
    <name evidence="4" type="ORF">SG34_017250</name>
</gene>
<evidence type="ECO:0000256" key="2">
    <source>
        <dbReference type="ARBA" id="ARBA00022729"/>
    </source>
</evidence>
<reference evidence="4 5" key="1">
    <citation type="journal article" date="2015" name="Genome Announc.">
        <title>Draft Genome Sequences of Marine Isolates of Thalassomonas viridans and Thalassomonas actiniarum.</title>
        <authorList>
            <person name="Olonade I."/>
            <person name="van Zyl L.J."/>
            <person name="Trindade M."/>
        </authorList>
    </citation>
    <scope>NUCLEOTIDE SEQUENCE [LARGE SCALE GENOMIC DNA]</scope>
    <source>
        <strain evidence="4 5">XOM25</strain>
    </source>
</reference>
<dbReference type="Gene3D" id="3.40.190.10">
    <property type="entry name" value="Periplasmic binding protein-like II"/>
    <property type="match status" value="2"/>
</dbReference>
<comment type="similarity">
    <text evidence="1">Belongs to the bacterial solute-binding protein 3 family.</text>
</comment>
<dbReference type="EMBL" id="CP059733">
    <property type="protein sequence ID" value="WDE03155.1"/>
    <property type="molecule type" value="Genomic_DNA"/>
</dbReference>
<evidence type="ECO:0000259" key="3">
    <source>
        <dbReference type="Pfam" id="PF00497"/>
    </source>
</evidence>
<proteinExistence type="inferred from homology"/>
<keyword evidence="2" id="KW-0732">Signal</keyword>